<comment type="function">
    <text evidence="7">Catalyzes the methyl esterification of L-isoaspartyl residues in peptides and proteins that result from spontaneous decomposition of normal L-aspartyl and L-asparaginyl residues. It plays a role in the repair and/or degradation of damaged proteins.</text>
</comment>
<dbReference type="PANTHER" id="PTHR11579:SF0">
    <property type="entry name" value="PROTEIN-L-ISOASPARTATE(D-ASPARTATE) O-METHYLTRANSFERASE"/>
    <property type="match status" value="1"/>
</dbReference>
<dbReference type="PANTHER" id="PTHR11579">
    <property type="entry name" value="PROTEIN-L-ISOASPARTATE O-METHYLTRANSFERASE"/>
    <property type="match status" value="1"/>
</dbReference>
<dbReference type="AlphaFoldDB" id="A0A918ILY6"/>
<comment type="caution">
    <text evidence="8">The sequence shown here is derived from an EMBL/GenBank/DDBJ whole genome shotgun (WGS) entry which is preliminary data.</text>
</comment>
<keyword evidence="9" id="KW-1185">Reference proteome</keyword>
<dbReference type="Gene3D" id="3.40.50.150">
    <property type="entry name" value="Vaccinia Virus protein VP39"/>
    <property type="match status" value="1"/>
</dbReference>
<dbReference type="HAMAP" id="MF_00090">
    <property type="entry name" value="PIMT"/>
    <property type="match status" value="1"/>
</dbReference>
<evidence type="ECO:0000256" key="2">
    <source>
        <dbReference type="ARBA" id="ARBA00005369"/>
    </source>
</evidence>
<keyword evidence="3 7" id="KW-0963">Cytoplasm</keyword>
<proteinExistence type="inferred from homology"/>
<dbReference type="EMBL" id="BMWP01000001">
    <property type="protein sequence ID" value="GGW21679.1"/>
    <property type="molecule type" value="Genomic_DNA"/>
</dbReference>
<keyword evidence="5 7" id="KW-0808">Transferase</keyword>
<gene>
    <name evidence="7 8" type="primary">pcm</name>
    <name evidence="8" type="ORF">GCM10007383_00090</name>
</gene>
<protein>
    <recommendedName>
        <fullName evidence="7">Protein-L-isoaspartate O-methyltransferase</fullName>
        <ecNumber evidence="7">2.1.1.77</ecNumber>
    </recommendedName>
    <alternativeName>
        <fullName evidence="7">L-isoaspartyl protein carboxyl methyltransferase</fullName>
    </alternativeName>
    <alternativeName>
        <fullName evidence="7">Protein L-isoaspartyl methyltransferase</fullName>
    </alternativeName>
    <alternativeName>
        <fullName evidence="7">Protein-beta-aspartate methyltransferase</fullName>
        <shortName evidence="7">PIMT</shortName>
    </alternativeName>
</protein>
<dbReference type="NCBIfam" id="TIGR00080">
    <property type="entry name" value="pimt"/>
    <property type="match status" value="1"/>
</dbReference>
<accession>A0A918ILY6</accession>
<evidence type="ECO:0000256" key="3">
    <source>
        <dbReference type="ARBA" id="ARBA00022490"/>
    </source>
</evidence>
<evidence type="ECO:0000256" key="6">
    <source>
        <dbReference type="ARBA" id="ARBA00022691"/>
    </source>
</evidence>
<feature type="active site" evidence="7">
    <location>
        <position position="64"/>
    </location>
</feature>
<sequence>MAQVNWATERKNMVNNQLIARGINDPATLEAMKKVPRHKFVPHSLIKQAYNDHALPIGNDQTISQPYIVAFMTESLDLNSTDNVLEIGTGSGYQAAVMAEIVASVYTIEIVKDLANSAKNRLDTLEYNNVSVKWGDGYHGWPEQAPFDAIMVTAGAEEVPEPLISQLKDGGRMVIPVDDKDGGTYLIKLTKQDGKLKKEILAPVRFVPFTRDKRNH</sequence>
<evidence type="ECO:0000313" key="9">
    <source>
        <dbReference type="Proteomes" id="UP000634668"/>
    </source>
</evidence>
<name>A0A918ILY6_9FLAO</name>
<reference evidence="8" key="1">
    <citation type="journal article" date="2014" name="Int. J. Syst. Evol. Microbiol.">
        <title>Complete genome sequence of Corynebacterium casei LMG S-19264T (=DSM 44701T), isolated from a smear-ripened cheese.</title>
        <authorList>
            <consortium name="US DOE Joint Genome Institute (JGI-PGF)"/>
            <person name="Walter F."/>
            <person name="Albersmeier A."/>
            <person name="Kalinowski J."/>
            <person name="Ruckert C."/>
        </authorList>
    </citation>
    <scope>NUCLEOTIDE SEQUENCE</scope>
    <source>
        <strain evidence="8">KCTC 12113</strain>
    </source>
</reference>
<dbReference type="Pfam" id="PF01135">
    <property type="entry name" value="PCMT"/>
    <property type="match status" value="1"/>
</dbReference>
<dbReference type="GO" id="GO:0005737">
    <property type="term" value="C:cytoplasm"/>
    <property type="evidence" value="ECO:0007669"/>
    <property type="project" value="UniProtKB-SubCell"/>
</dbReference>
<dbReference type="InterPro" id="IPR029063">
    <property type="entry name" value="SAM-dependent_MTases_sf"/>
</dbReference>
<dbReference type="NCBIfam" id="NF001453">
    <property type="entry name" value="PRK00312.1"/>
    <property type="match status" value="1"/>
</dbReference>
<dbReference type="GO" id="GO:0030091">
    <property type="term" value="P:protein repair"/>
    <property type="evidence" value="ECO:0007669"/>
    <property type="project" value="UniProtKB-UniRule"/>
</dbReference>
<dbReference type="SUPFAM" id="SSF53335">
    <property type="entry name" value="S-adenosyl-L-methionine-dependent methyltransferases"/>
    <property type="match status" value="1"/>
</dbReference>
<evidence type="ECO:0000256" key="1">
    <source>
        <dbReference type="ARBA" id="ARBA00004496"/>
    </source>
</evidence>
<evidence type="ECO:0000256" key="7">
    <source>
        <dbReference type="HAMAP-Rule" id="MF_00090"/>
    </source>
</evidence>
<dbReference type="CDD" id="cd02440">
    <property type="entry name" value="AdoMet_MTases"/>
    <property type="match status" value="1"/>
</dbReference>
<dbReference type="FunFam" id="3.40.50.150:FF:000010">
    <property type="entry name" value="Protein-L-isoaspartate O-methyltransferase"/>
    <property type="match status" value="1"/>
</dbReference>
<dbReference type="EC" id="2.1.1.77" evidence="7"/>
<dbReference type="PROSITE" id="PS01279">
    <property type="entry name" value="PCMT"/>
    <property type="match status" value="1"/>
</dbReference>
<comment type="catalytic activity">
    <reaction evidence="7">
        <text>[protein]-L-isoaspartate + S-adenosyl-L-methionine = [protein]-L-isoaspartate alpha-methyl ester + S-adenosyl-L-homocysteine</text>
        <dbReference type="Rhea" id="RHEA:12705"/>
        <dbReference type="Rhea" id="RHEA-COMP:12143"/>
        <dbReference type="Rhea" id="RHEA-COMP:12144"/>
        <dbReference type="ChEBI" id="CHEBI:57856"/>
        <dbReference type="ChEBI" id="CHEBI:59789"/>
        <dbReference type="ChEBI" id="CHEBI:90596"/>
        <dbReference type="ChEBI" id="CHEBI:90598"/>
        <dbReference type="EC" id="2.1.1.77"/>
    </reaction>
</comment>
<dbReference type="GO" id="GO:0004719">
    <property type="term" value="F:protein-L-isoaspartate (D-aspartate) O-methyltransferase activity"/>
    <property type="evidence" value="ECO:0007669"/>
    <property type="project" value="UniProtKB-UniRule"/>
</dbReference>
<comment type="similarity">
    <text evidence="2 7">Belongs to the methyltransferase superfamily. L-isoaspartyl/D-aspartyl protein methyltransferase family.</text>
</comment>
<dbReference type="Proteomes" id="UP000634668">
    <property type="component" value="Unassembled WGS sequence"/>
</dbReference>
<organism evidence="8 9">
    <name type="scientific">Arenibacter certesii</name>
    <dbReference type="NCBI Taxonomy" id="228955"/>
    <lineage>
        <taxon>Bacteria</taxon>
        <taxon>Pseudomonadati</taxon>
        <taxon>Bacteroidota</taxon>
        <taxon>Flavobacteriia</taxon>
        <taxon>Flavobacteriales</taxon>
        <taxon>Flavobacteriaceae</taxon>
        <taxon>Arenibacter</taxon>
    </lineage>
</organism>
<dbReference type="GO" id="GO:0032259">
    <property type="term" value="P:methylation"/>
    <property type="evidence" value="ECO:0007669"/>
    <property type="project" value="UniProtKB-KW"/>
</dbReference>
<evidence type="ECO:0000256" key="4">
    <source>
        <dbReference type="ARBA" id="ARBA00022603"/>
    </source>
</evidence>
<keyword evidence="4 7" id="KW-0489">Methyltransferase</keyword>
<evidence type="ECO:0000313" key="8">
    <source>
        <dbReference type="EMBL" id="GGW21679.1"/>
    </source>
</evidence>
<dbReference type="InterPro" id="IPR000682">
    <property type="entry name" value="PCMT"/>
</dbReference>
<keyword evidence="6 7" id="KW-0949">S-adenosyl-L-methionine</keyword>
<comment type="subcellular location">
    <subcellularLocation>
        <location evidence="1 7">Cytoplasm</location>
    </subcellularLocation>
</comment>
<evidence type="ECO:0000256" key="5">
    <source>
        <dbReference type="ARBA" id="ARBA00022679"/>
    </source>
</evidence>
<reference evidence="8" key="2">
    <citation type="submission" date="2020-09" db="EMBL/GenBank/DDBJ databases">
        <authorList>
            <person name="Sun Q."/>
            <person name="Kim S."/>
        </authorList>
    </citation>
    <scope>NUCLEOTIDE SEQUENCE</scope>
    <source>
        <strain evidence="8">KCTC 12113</strain>
    </source>
</reference>
<dbReference type="RefSeq" id="WP_229797121.1">
    <property type="nucleotide sequence ID" value="NZ_BMWP01000001.1"/>
</dbReference>